<reference evidence="11" key="1">
    <citation type="journal article" date="2019" name="Int. J. Syst. Evol. Microbiol.">
        <title>The Global Catalogue of Microorganisms (GCM) 10K type strain sequencing project: providing services to taxonomists for standard genome sequencing and annotation.</title>
        <authorList>
            <consortium name="The Broad Institute Genomics Platform"/>
            <consortium name="The Broad Institute Genome Sequencing Center for Infectious Disease"/>
            <person name="Wu L."/>
            <person name="Ma J."/>
        </authorList>
    </citation>
    <scope>NUCLEOTIDE SEQUENCE [LARGE SCALE GENOMIC DNA]</scope>
    <source>
        <strain evidence="11">KCTC 42281</strain>
    </source>
</reference>
<sequence>MEPLIAPLALAVERRFGYPPRLTDTIGHPVIWFGGLIGFLELRLNKVSRSPAQRRLAGLVALVLLLLAVLVVTVGISTILSWLPLGWLLEMLLATTLLAQKELGRAVRAVSEALRASLAAGREAVSHIVGRDPEGLDEPGVARAAIETLAENASDGVVAPWLFLVLFGLPGIALYKAVNTADSMIGHMDARYRDYGWAAAKLDDAVNWLPARLTAILVTAACFFTPGASPSRAWATARADAGKHDSPNAGWPEAAFAGALGFRLGGPRAYDGEVVDLPAFGTGKAALNPSDILLALLLYRRTLDILLALSAALALMLLLGWR</sequence>
<comment type="caution">
    <text evidence="10">The sequence shown here is derived from an EMBL/GenBank/DDBJ whole genome shotgun (WGS) entry which is preliminary data.</text>
</comment>
<dbReference type="NCBIfam" id="TIGR00380">
    <property type="entry name" value="cobal_cbiB"/>
    <property type="match status" value="1"/>
</dbReference>
<proteinExistence type="inferred from homology"/>
<name>A0ABV7X2P7_9HYPH</name>
<dbReference type="EMBL" id="JBHRYD010000010">
    <property type="protein sequence ID" value="MFC3705442.1"/>
    <property type="molecule type" value="Genomic_DNA"/>
</dbReference>
<evidence type="ECO:0000313" key="11">
    <source>
        <dbReference type="Proteomes" id="UP001595613"/>
    </source>
</evidence>
<comment type="function">
    <text evidence="9">Converts cobyric acid to cobinamide by the addition of aminopropanol on the F carboxylic group.</text>
</comment>
<keyword evidence="8 9" id="KW-0472">Membrane</keyword>
<dbReference type="Proteomes" id="UP001595613">
    <property type="component" value="Unassembled WGS sequence"/>
</dbReference>
<keyword evidence="5 9" id="KW-0169">Cobalamin biosynthesis</keyword>
<evidence type="ECO:0000256" key="6">
    <source>
        <dbReference type="ARBA" id="ARBA00022692"/>
    </source>
</evidence>
<dbReference type="Pfam" id="PF03186">
    <property type="entry name" value="CobD_Cbib"/>
    <property type="match status" value="1"/>
</dbReference>
<comment type="pathway">
    <text evidence="2 9">Cofactor biosynthesis; adenosylcobalamin biosynthesis.</text>
</comment>
<feature type="transmembrane region" description="Helical" evidence="9">
    <location>
        <begin position="158"/>
        <end position="178"/>
    </location>
</feature>
<feature type="transmembrane region" description="Helical" evidence="9">
    <location>
        <begin position="26"/>
        <end position="44"/>
    </location>
</feature>
<evidence type="ECO:0000256" key="1">
    <source>
        <dbReference type="ARBA" id="ARBA00004651"/>
    </source>
</evidence>
<evidence type="ECO:0000256" key="8">
    <source>
        <dbReference type="ARBA" id="ARBA00023136"/>
    </source>
</evidence>
<evidence type="ECO:0000256" key="7">
    <source>
        <dbReference type="ARBA" id="ARBA00022989"/>
    </source>
</evidence>
<evidence type="ECO:0000256" key="5">
    <source>
        <dbReference type="ARBA" id="ARBA00022573"/>
    </source>
</evidence>
<dbReference type="PANTHER" id="PTHR34308">
    <property type="entry name" value="COBALAMIN BIOSYNTHESIS PROTEIN CBIB"/>
    <property type="match status" value="1"/>
</dbReference>
<evidence type="ECO:0000313" key="10">
    <source>
        <dbReference type="EMBL" id="MFC3705442.1"/>
    </source>
</evidence>
<evidence type="ECO:0000256" key="3">
    <source>
        <dbReference type="ARBA" id="ARBA00006263"/>
    </source>
</evidence>
<comment type="caution">
    <text evidence="9">Lacks conserved residue(s) required for the propagation of feature annotation.</text>
</comment>
<comment type="similarity">
    <text evidence="3 9">Belongs to the CobD/CbiB family.</text>
</comment>
<keyword evidence="7 9" id="KW-1133">Transmembrane helix</keyword>
<dbReference type="PANTHER" id="PTHR34308:SF1">
    <property type="entry name" value="COBALAMIN BIOSYNTHESIS PROTEIN CBIB"/>
    <property type="match status" value="1"/>
</dbReference>
<dbReference type="HAMAP" id="MF_00024">
    <property type="entry name" value="CobD_CbiB"/>
    <property type="match status" value="1"/>
</dbReference>
<evidence type="ECO:0000256" key="4">
    <source>
        <dbReference type="ARBA" id="ARBA00022475"/>
    </source>
</evidence>
<keyword evidence="4 9" id="KW-1003">Cell membrane</keyword>
<dbReference type="InterPro" id="IPR004485">
    <property type="entry name" value="Cobalamin_biosynth_CobD/CbiB"/>
</dbReference>
<evidence type="ECO:0000256" key="2">
    <source>
        <dbReference type="ARBA" id="ARBA00004953"/>
    </source>
</evidence>
<accession>A0ABV7X2P7</accession>
<feature type="transmembrane region" description="Helical" evidence="9">
    <location>
        <begin position="303"/>
        <end position="321"/>
    </location>
</feature>
<evidence type="ECO:0000256" key="9">
    <source>
        <dbReference type="HAMAP-Rule" id="MF_00024"/>
    </source>
</evidence>
<organism evidence="10 11">
    <name type="scientific">Devosia honganensis</name>
    <dbReference type="NCBI Taxonomy" id="1610527"/>
    <lineage>
        <taxon>Bacteria</taxon>
        <taxon>Pseudomonadati</taxon>
        <taxon>Pseudomonadota</taxon>
        <taxon>Alphaproteobacteria</taxon>
        <taxon>Hyphomicrobiales</taxon>
        <taxon>Devosiaceae</taxon>
        <taxon>Devosia</taxon>
    </lineage>
</organism>
<keyword evidence="11" id="KW-1185">Reference proteome</keyword>
<feature type="transmembrane region" description="Helical" evidence="9">
    <location>
        <begin position="56"/>
        <end position="83"/>
    </location>
</feature>
<comment type="subcellular location">
    <subcellularLocation>
        <location evidence="1 9">Cell membrane</location>
        <topology evidence="1 9">Multi-pass membrane protein</topology>
    </subcellularLocation>
</comment>
<gene>
    <name evidence="10" type="primary">cbiB</name>
    <name evidence="9" type="synonym">cobD</name>
    <name evidence="10" type="ORF">ACFOOL_11810</name>
</gene>
<keyword evidence="6 9" id="KW-0812">Transmembrane</keyword>
<dbReference type="RefSeq" id="WP_380097269.1">
    <property type="nucleotide sequence ID" value="NZ_JBHRYD010000010.1"/>
</dbReference>
<protein>
    <recommendedName>
        <fullName evidence="9">Cobalamin biosynthesis protein CobD</fullName>
    </recommendedName>
</protein>